<gene>
    <name evidence="5" type="ORF">TrCOL_g11458</name>
</gene>
<dbReference type="SUPFAM" id="SSF53271">
    <property type="entry name" value="PRTase-like"/>
    <property type="match status" value="2"/>
</dbReference>
<keyword evidence="6" id="KW-1185">Reference proteome</keyword>
<evidence type="ECO:0000256" key="1">
    <source>
        <dbReference type="ARBA" id="ARBA00006478"/>
    </source>
</evidence>
<accession>A0A9W7G5K1</accession>
<feature type="chain" id="PRO_5040963566" description="Phosphoribosyltransferase domain-containing protein" evidence="3">
    <location>
        <begin position="20"/>
        <end position="375"/>
    </location>
</feature>
<dbReference type="CDD" id="cd06223">
    <property type="entry name" value="PRTases_typeI"/>
    <property type="match status" value="1"/>
</dbReference>
<dbReference type="Pfam" id="PF00156">
    <property type="entry name" value="Pribosyltran"/>
    <property type="match status" value="1"/>
</dbReference>
<dbReference type="Gene3D" id="3.40.50.2020">
    <property type="match status" value="2"/>
</dbReference>
<keyword evidence="3" id="KW-0732">Signal</keyword>
<dbReference type="Proteomes" id="UP001165065">
    <property type="component" value="Unassembled WGS sequence"/>
</dbReference>
<dbReference type="GO" id="GO:0005737">
    <property type="term" value="C:cytoplasm"/>
    <property type="evidence" value="ECO:0007669"/>
    <property type="project" value="TreeGrafter"/>
</dbReference>
<feature type="domain" description="Phosphoribosyltransferase" evidence="4">
    <location>
        <begin position="231"/>
        <end position="316"/>
    </location>
</feature>
<dbReference type="PANTHER" id="PTHR10210">
    <property type="entry name" value="RIBOSE-PHOSPHATE DIPHOSPHOKINASE FAMILY MEMBER"/>
    <property type="match status" value="1"/>
</dbReference>
<comment type="caution">
    <text evidence="5">The sequence shown here is derived from an EMBL/GenBank/DDBJ whole genome shotgun (WGS) entry which is preliminary data.</text>
</comment>
<dbReference type="OrthoDB" id="10263753at2759"/>
<reference evidence="6" key="1">
    <citation type="journal article" date="2023" name="Commun. Biol.">
        <title>Genome analysis of Parmales, the sister group of diatoms, reveals the evolutionary specialization of diatoms from phago-mixotrophs to photoautotrophs.</title>
        <authorList>
            <person name="Ban H."/>
            <person name="Sato S."/>
            <person name="Yoshikawa S."/>
            <person name="Yamada K."/>
            <person name="Nakamura Y."/>
            <person name="Ichinomiya M."/>
            <person name="Sato N."/>
            <person name="Blanc-Mathieu R."/>
            <person name="Endo H."/>
            <person name="Kuwata A."/>
            <person name="Ogata H."/>
        </authorList>
    </citation>
    <scope>NUCLEOTIDE SEQUENCE [LARGE SCALE GENOMIC DNA]</scope>
</reference>
<proteinExistence type="inferred from homology"/>
<evidence type="ECO:0000256" key="2">
    <source>
        <dbReference type="RuleBase" id="RU004324"/>
    </source>
</evidence>
<evidence type="ECO:0000313" key="5">
    <source>
        <dbReference type="EMBL" id="GMI32858.1"/>
    </source>
</evidence>
<dbReference type="GO" id="GO:0002189">
    <property type="term" value="C:ribose phosphate diphosphokinase complex"/>
    <property type="evidence" value="ECO:0007669"/>
    <property type="project" value="TreeGrafter"/>
</dbReference>
<feature type="signal peptide" evidence="3">
    <location>
        <begin position="1"/>
        <end position="19"/>
    </location>
</feature>
<dbReference type="PANTHER" id="PTHR10210:SF45">
    <property type="entry name" value="RIBOSE-PHOSPHATE PYROPHOSPHOKINASE 3, CHLOROPLASTIC"/>
    <property type="match status" value="1"/>
</dbReference>
<dbReference type="GO" id="GO:0006164">
    <property type="term" value="P:purine nucleotide biosynthetic process"/>
    <property type="evidence" value="ECO:0007669"/>
    <property type="project" value="TreeGrafter"/>
</dbReference>
<dbReference type="GO" id="GO:0000287">
    <property type="term" value="F:magnesium ion binding"/>
    <property type="evidence" value="ECO:0007669"/>
    <property type="project" value="InterPro"/>
</dbReference>
<dbReference type="EMBL" id="BRYA01000799">
    <property type="protein sequence ID" value="GMI32858.1"/>
    <property type="molecule type" value="Genomic_DNA"/>
</dbReference>
<name>A0A9W7G5K1_9STRA</name>
<evidence type="ECO:0000259" key="4">
    <source>
        <dbReference type="Pfam" id="PF00156"/>
    </source>
</evidence>
<dbReference type="GO" id="GO:0006015">
    <property type="term" value="P:5-phosphoribose 1-diphosphate biosynthetic process"/>
    <property type="evidence" value="ECO:0007669"/>
    <property type="project" value="TreeGrafter"/>
</dbReference>
<protein>
    <recommendedName>
        <fullName evidence="4">Phosphoribosyltransferase domain-containing protein</fullName>
    </recommendedName>
</protein>
<organism evidence="5 6">
    <name type="scientific">Triparma columacea</name>
    <dbReference type="NCBI Taxonomy" id="722753"/>
    <lineage>
        <taxon>Eukaryota</taxon>
        <taxon>Sar</taxon>
        <taxon>Stramenopiles</taxon>
        <taxon>Ochrophyta</taxon>
        <taxon>Bolidophyceae</taxon>
        <taxon>Parmales</taxon>
        <taxon>Triparmaceae</taxon>
        <taxon>Triparma</taxon>
    </lineage>
</organism>
<evidence type="ECO:0000313" key="6">
    <source>
        <dbReference type="Proteomes" id="UP001165065"/>
    </source>
</evidence>
<dbReference type="AlphaFoldDB" id="A0A9W7G5K1"/>
<keyword evidence="2" id="KW-0545">Nucleotide biosynthesis</keyword>
<dbReference type="NCBIfam" id="TIGR01251">
    <property type="entry name" value="ribP_PPkin"/>
    <property type="match status" value="1"/>
</dbReference>
<dbReference type="InterPro" id="IPR005946">
    <property type="entry name" value="Rib-P_diPkinase"/>
</dbReference>
<dbReference type="SMART" id="SM01400">
    <property type="entry name" value="Pribosyltran_N"/>
    <property type="match status" value="1"/>
</dbReference>
<comment type="similarity">
    <text evidence="1 2">Belongs to the ribose-phosphate pyrophosphokinase family.</text>
</comment>
<dbReference type="InterPro" id="IPR000836">
    <property type="entry name" value="PRTase_dom"/>
</dbReference>
<sequence>MRSVLFLAFLIFEAATGFAFSYTTNTRLHSTHLQQSKSSDIDIQKKIAYASHLKKRKDMKYQIISAEAAAPLARRLADEYPDRFTYHDTSWGKFPDGTDNIKMEGFSPLNMISGEHILFLASFHNNDVTLSQFQVMIVLLQSFIESLTVVLPYSPVGTMERVTTEGTVATAASYAHLFSSLPNCGKPTRLMVYDLHTLQNRFYLHNNAVASLQTSIPLLKERIKNTDVNCVAFPDDGAAKRFGELFDDMDLEIVICGKVRDGEKRSVKIQEGVAEGKNIVIVDDLVQTGGTLFECGKVLKSAGASSVNAFCAHGVFPNRSWERFNKGGDRECFDKFWVTNSIPTVTNELPVEEGIFEVLDLTEAIVKDLDEYSRA</sequence>
<dbReference type="InterPro" id="IPR029057">
    <property type="entry name" value="PRTase-like"/>
</dbReference>
<evidence type="ECO:0000256" key="3">
    <source>
        <dbReference type="SAM" id="SignalP"/>
    </source>
</evidence>